<proteinExistence type="predicted"/>
<name>A0A498HSW3_MALDO</name>
<evidence type="ECO:0000256" key="1">
    <source>
        <dbReference type="SAM" id="Phobius"/>
    </source>
</evidence>
<dbReference type="Proteomes" id="UP000290289">
    <property type="component" value="Chromosome 15"/>
</dbReference>
<evidence type="ECO:0000313" key="3">
    <source>
        <dbReference type="Proteomes" id="UP000290289"/>
    </source>
</evidence>
<reference evidence="2 3" key="1">
    <citation type="submission" date="2018-10" db="EMBL/GenBank/DDBJ databases">
        <title>A high-quality apple genome assembly.</title>
        <authorList>
            <person name="Hu J."/>
        </authorList>
    </citation>
    <scope>NUCLEOTIDE SEQUENCE [LARGE SCALE GENOMIC DNA]</scope>
    <source>
        <strain evidence="3">cv. HFTH1</strain>
        <tissue evidence="2">Young leaf</tissue>
    </source>
</reference>
<accession>A0A498HSW3</accession>
<keyword evidence="1" id="KW-1133">Transmembrane helix</keyword>
<protein>
    <submittedName>
        <fullName evidence="2">Uncharacterized protein</fullName>
    </submittedName>
</protein>
<organism evidence="2 3">
    <name type="scientific">Malus domestica</name>
    <name type="common">Apple</name>
    <name type="synonym">Pyrus malus</name>
    <dbReference type="NCBI Taxonomy" id="3750"/>
    <lineage>
        <taxon>Eukaryota</taxon>
        <taxon>Viridiplantae</taxon>
        <taxon>Streptophyta</taxon>
        <taxon>Embryophyta</taxon>
        <taxon>Tracheophyta</taxon>
        <taxon>Spermatophyta</taxon>
        <taxon>Magnoliopsida</taxon>
        <taxon>eudicotyledons</taxon>
        <taxon>Gunneridae</taxon>
        <taxon>Pentapetalae</taxon>
        <taxon>rosids</taxon>
        <taxon>fabids</taxon>
        <taxon>Rosales</taxon>
        <taxon>Rosaceae</taxon>
        <taxon>Amygdaloideae</taxon>
        <taxon>Maleae</taxon>
        <taxon>Malus</taxon>
    </lineage>
</organism>
<dbReference type="EMBL" id="RDQH01000341">
    <property type="protein sequence ID" value="RXH73879.1"/>
    <property type="molecule type" value="Genomic_DNA"/>
</dbReference>
<sequence>MPNHVISVLSAVVYQMVPEIMFVLARMQMASKLKELTILIQARLESPNKPNNWWVQIVKQKYLRQEDFLGCKVKQNHSLACVGAKITHFHI</sequence>
<keyword evidence="3" id="KW-1185">Reference proteome</keyword>
<evidence type="ECO:0000313" key="2">
    <source>
        <dbReference type="EMBL" id="RXH73879.1"/>
    </source>
</evidence>
<comment type="caution">
    <text evidence="2">The sequence shown here is derived from an EMBL/GenBank/DDBJ whole genome shotgun (WGS) entry which is preliminary data.</text>
</comment>
<keyword evidence="1" id="KW-0472">Membrane</keyword>
<gene>
    <name evidence="2" type="ORF">DVH24_016701</name>
</gene>
<feature type="transmembrane region" description="Helical" evidence="1">
    <location>
        <begin position="6"/>
        <end position="25"/>
    </location>
</feature>
<dbReference type="AlphaFoldDB" id="A0A498HSW3"/>
<keyword evidence="1" id="KW-0812">Transmembrane</keyword>